<dbReference type="InterPro" id="IPR036388">
    <property type="entry name" value="WH-like_DNA-bd_sf"/>
</dbReference>
<feature type="domain" description="HTH luxR-type" evidence="2">
    <location>
        <begin position="21"/>
        <end position="91"/>
    </location>
</feature>
<proteinExistence type="predicted"/>
<dbReference type="InterPro" id="IPR016032">
    <property type="entry name" value="Sig_transdc_resp-reg_C-effctor"/>
</dbReference>
<dbReference type="SMART" id="SM00421">
    <property type="entry name" value="HTH_LUXR"/>
    <property type="match status" value="1"/>
</dbReference>
<organism evidence="3 4">
    <name type="scientific">Gordonia asplenii</name>
    <dbReference type="NCBI Taxonomy" id="2725283"/>
    <lineage>
        <taxon>Bacteria</taxon>
        <taxon>Bacillati</taxon>
        <taxon>Actinomycetota</taxon>
        <taxon>Actinomycetes</taxon>
        <taxon>Mycobacteriales</taxon>
        <taxon>Gordoniaceae</taxon>
        <taxon>Gordonia</taxon>
    </lineage>
</organism>
<dbReference type="Proteomes" id="UP000550729">
    <property type="component" value="Unassembled WGS sequence"/>
</dbReference>
<name>A0A848KWA5_9ACTN</name>
<dbReference type="Gene3D" id="1.10.10.10">
    <property type="entry name" value="Winged helix-like DNA-binding domain superfamily/Winged helix DNA-binding domain"/>
    <property type="match status" value="1"/>
</dbReference>
<dbReference type="SUPFAM" id="SSF46894">
    <property type="entry name" value="C-terminal effector domain of the bipartite response regulators"/>
    <property type="match status" value="1"/>
</dbReference>
<feature type="region of interest" description="Disordered" evidence="1">
    <location>
        <begin position="1"/>
        <end position="29"/>
    </location>
</feature>
<keyword evidence="4" id="KW-1185">Reference proteome</keyword>
<evidence type="ECO:0000259" key="2">
    <source>
        <dbReference type="PROSITE" id="PS50043"/>
    </source>
</evidence>
<sequence>MLRRRAMHPPAVGLRGGLAAHRTAPPQLSQREREVLRMWVMTDSKTEAAQRLFLSTSTVSTHITRIRQKYDDVGRPARTKASLLVRALQDGHVRLDELD</sequence>
<accession>A0A848KWA5</accession>
<evidence type="ECO:0000256" key="1">
    <source>
        <dbReference type="SAM" id="MobiDB-lite"/>
    </source>
</evidence>
<dbReference type="GO" id="GO:0003677">
    <property type="term" value="F:DNA binding"/>
    <property type="evidence" value="ECO:0007669"/>
    <property type="project" value="InterPro"/>
</dbReference>
<reference evidence="3 4" key="1">
    <citation type="submission" date="2020-04" db="EMBL/GenBank/DDBJ databases">
        <title>Gordonia sp. nov. TBRC 11910.</title>
        <authorList>
            <person name="Suriyachadkun C."/>
        </authorList>
    </citation>
    <scope>NUCLEOTIDE SEQUENCE [LARGE SCALE GENOMIC DNA]</scope>
    <source>
        <strain evidence="3 4">TBRC 11910</strain>
    </source>
</reference>
<evidence type="ECO:0000313" key="4">
    <source>
        <dbReference type="Proteomes" id="UP000550729"/>
    </source>
</evidence>
<comment type="caution">
    <text evidence="3">The sequence shown here is derived from an EMBL/GenBank/DDBJ whole genome shotgun (WGS) entry which is preliminary data.</text>
</comment>
<dbReference type="PRINTS" id="PR00038">
    <property type="entry name" value="HTHLUXR"/>
</dbReference>
<dbReference type="PROSITE" id="PS50043">
    <property type="entry name" value="HTH_LUXR_2"/>
    <property type="match status" value="1"/>
</dbReference>
<dbReference type="InterPro" id="IPR000792">
    <property type="entry name" value="Tscrpt_reg_LuxR_C"/>
</dbReference>
<dbReference type="Pfam" id="PF00196">
    <property type="entry name" value="GerE"/>
    <property type="match status" value="1"/>
</dbReference>
<dbReference type="AlphaFoldDB" id="A0A848KWA5"/>
<evidence type="ECO:0000313" key="3">
    <source>
        <dbReference type="EMBL" id="NMO02522.1"/>
    </source>
</evidence>
<protein>
    <submittedName>
        <fullName evidence="3">Helix-turn-helix transcriptional regulator</fullName>
    </submittedName>
</protein>
<dbReference type="GO" id="GO:0006355">
    <property type="term" value="P:regulation of DNA-templated transcription"/>
    <property type="evidence" value="ECO:0007669"/>
    <property type="project" value="InterPro"/>
</dbReference>
<gene>
    <name evidence="3" type="ORF">HH308_15000</name>
</gene>
<dbReference type="EMBL" id="JABBNB010000014">
    <property type="protein sequence ID" value="NMO02522.1"/>
    <property type="molecule type" value="Genomic_DNA"/>
</dbReference>